<dbReference type="Gene3D" id="3.10.180.10">
    <property type="entry name" value="2,3-Dihydroxybiphenyl 1,2-Dioxygenase, domain 1"/>
    <property type="match status" value="1"/>
</dbReference>
<comment type="caution">
    <text evidence="2">The sequence shown here is derived from an EMBL/GenBank/DDBJ whole genome shotgun (WGS) entry which is preliminary data.</text>
</comment>
<evidence type="ECO:0000313" key="3">
    <source>
        <dbReference type="Proteomes" id="UP000246018"/>
    </source>
</evidence>
<protein>
    <submittedName>
        <fullName evidence="2">Glyoxalase</fullName>
    </submittedName>
</protein>
<dbReference type="EMBL" id="QDGZ01000002">
    <property type="protein sequence ID" value="PVG83776.1"/>
    <property type="molecule type" value="Genomic_DNA"/>
</dbReference>
<name>A0A2T8FDJ0_9ACTN</name>
<dbReference type="InterPro" id="IPR041581">
    <property type="entry name" value="Glyoxalase_6"/>
</dbReference>
<feature type="domain" description="Glyoxalase-like" evidence="1">
    <location>
        <begin position="5"/>
        <end position="149"/>
    </location>
</feature>
<proteinExistence type="predicted"/>
<dbReference type="SUPFAM" id="SSF54593">
    <property type="entry name" value="Glyoxalase/Bleomycin resistance protein/Dihydroxybiphenyl dioxygenase"/>
    <property type="match status" value="1"/>
</dbReference>
<accession>A0A2T8FDJ0</accession>
<dbReference type="AlphaFoldDB" id="A0A2T8FDJ0"/>
<dbReference type="InterPro" id="IPR029068">
    <property type="entry name" value="Glyas_Bleomycin-R_OHBP_Dase"/>
</dbReference>
<dbReference type="PANTHER" id="PTHR35908">
    <property type="entry name" value="HYPOTHETICAL FUSION PROTEIN"/>
    <property type="match status" value="1"/>
</dbReference>
<dbReference type="OrthoDB" id="3823476at2"/>
<dbReference type="Proteomes" id="UP000246018">
    <property type="component" value="Unassembled WGS sequence"/>
</dbReference>
<dbReference type="Pfam" id="PF18029">
    <property type="entry name" value="Glyoxalase_6"/>
    <property type="match status" value="1"/>
</dbReference>
<organism evidence="2 3">
    <name type="scientific">Nocardioides gansuensis</name>
    <dbReference type="NCBI Taxonomy" id="2138300"/>
    <lineage>
        <taxon>Bacteria</taxon>
        <taxon>Bacillati</taxon>
        <taxon>Actinomycetota</taxon>
        <taxon>Actinomycetes</taxon>
        <taxon>Propionibacteriales</taxon>
        <taxon>Nocardioidaceae</taxon>
        <taxon>Nocardioides</taxon>
    </lineage>
</organism>
<evidence type="ECO:0000313" key="2">
    <source>
        <dbReference type="EMBL" id="PVG83776.1"/>
    </source>
</evidence>
<reference evidence="2 3" key="1">
    <citation type="submission" date="2018-04" db="EMBL/GenBank/DDBJ databases">
        <title>Genome of Nocardioides gansuensis WSJ-1.</title>
        <authorList>
            <person name="Wu S."/>
            <person name="Wang G."/>
        </authorList>
    </citation>
    <scope>NUCLEOTIDE SEQUENCE [LARGE SCALE GENOMIC DNA]</scope>
    <source>
        <strain evidence="2 3">WSJ-1</strain>
    </source>
</reference>
<evidence type="ECO:0000259" key="1">
    <source>
        <dbReference type="Pfam" id="PF18029"/>
    </source>
</evidence>
<dbReference type="CDD" id="cd06587">
    <property type="entry name" value="VOC"/>
    <property type="match status" value="1"/>
</dbReference>
<dbReference type="PANTHER" id="PTHR35908:SF1">
    <property type="entry name" value="CONSERVED PROTEIN"/>
    <property type="match status" value="1"/>
</dbReference>
<sequence>MVTWQLTIDSNDPARMARFWAPLLGYVPEPPPDGFDSWLAYYQSVVPEENLGGDPDDYIDRLVDPAGEGPKIWFQPVPEKKTVKTRFHFDIYVADRSAPMEEIVATVDAKVAALVDLGATIDHPNRVDTDTLQRYSVVMHDPEGNEFCVA</sequence>
<keyword evidence="3" id="KW-1185">Reference proteome</keyword>
<gene>
    <name evidence="2" type="ORF">DDE18_05540</name>
</gene>
<dbReference type="RefSeq" id="WP_116571249.1">
    <property type="nucleotide sequence ID" value="NZ_QDGZ01000002.1"/>
</dbReference>